<dbReference type="EMBL" id="HAEG01007182">
    <property type="protein sequence ID" value="SBR78607.1"/>
    <property type="molecule type" value="Transcribed_RNA"/>
</dbReference>
<protein>
    <submittedName>
        <fullName evidence="2">Uncharacterized protein</fullName>
    </submittedName>
</protein>
<gene>
    <name evidence="2" type="primary">Nfu_g_1_025651</name>
</gene>
<evidence type="ECO:0000256" key="1">
    <source>
        <dbReference type="SAM" id="MobiDB-lite"/>
    </source>
</evidence>
<reference evidence="2" key="2">
    <citation type="submission" date="2016-06" db="EMBL/GenBank/DDBJ databases">
        <title>The genome of a short-lived fish provides insights into sex chromosome evolution and the genetic control of aging.</title>
        <authorList>
            <person name="Reichwald K."/>
            <person name="Felder M."/>
            <person name="Petzold A."/>
            <person name="Koch P."/>
            <person name="Groth M."/>
            <person name="Platzer M."/>
        </authorList>
    </citation>
    <scope>NUCLEOTIDE SEQUENCE</scope>
    <source>
        <tissue evidence="2">Brain</tissue>
    </source>
</reference>
<reference evidence="2" key="1">
    <citation type="submission" date="2016-05" db="EMBL/GenBank/DDBJ databases">
        <authorList>
            <person name="Lavstsen T."/>
            <person name="Jespersen J.S."/>
        </authorList>
    </citation>
    <scope>NUCLEOTIDE SEQUENCE</scope>
    <source>
        <tissue evidence="2">Brain</tissue>
    </source>
</reference>
<organism evidence="2">
    <name type="scientific">Nothobranchius pienaari</name>
    <dbReference type="NCBI Taxonomy" id="704102"/>
    <lineage>
        <taxon>Eukaryota</taxon>
        <taxon>Metazoa</taxon>
        <taxon>Chordata</taxon>
        <taxon>Craniata</taxon>
        <taxon>Vertebrata</taxon>
        <taxon>Euteleostomi</taxon>
        <taxon>Actinopterygii</taxon>
        <taxon>Neopterygii</taxon>
        <taxon>Teleostei</taxon>
        <taxon>Neoteleostei</taxon>
        <taxon>Acanthomorphata</taxon>
        <taxon>Ovalentaria</taxon>
        <taxon>Atherinomorphae</taxon>
        <taxon>Cyprinodontiformes</taxon>
        <taxon>Nothobranchiidae</taxon>
        <taxon>Nothobranchius</taxon>
    </lineage>
</organism>
<dbReference type="PANTHER" id="PTHR47331:SF5">
    <property type="entry name" value="RIBONUCLEASE H"/>
    <property type="match status" value="1"/>
</dbReference>
<dbReference type="AlphaFoldDB" id="A0A1A8PC57"/>
<dbReference type="PANTHER" id="PTHR47331">
    <property type="entry name" value="PHD-TYPE DOMAIN-CONTAINING PROTEIN"/>
    <property type="match status" value="1"/>
</dbReference>
<proteinExistence type="predicted"/>
<name>A0A1A8PC57_9TELE</name>
<feature type="non-terminal residue" evidence="2">
    <location>
        <position position="369"/>
    </location>
</feature>
<accession>A0A1A8PC57</accession>
<sequence length="369" mass="41760">MLHELQVVKDQVAAITPGRSKESHVGQRSCNGAGPRDQMSSPYTNTLYPPSLHSATPLAQEKTYRGPQPTIPDFCSKDPSEFTRLRIALENLLPTDATELFRYQILVDHLKLEETRLVADSFLNSPYPYSDTMAALNERYGQPHRLALQRIAKVMDSPDIRRGDAEAFERFALQIQSLVGMLRTLVLHGANNTSEVQSHEPLPSRTPQSSKLKATSKVFCPYCNNDEHYLSQCTIFKAFNKDQMRFKHLRDIPIQPFEHVHPLLLIGADHTHLITPTAPVRLAAPDGPAAIKTRLGWVLQGPARHLQTQMTSPQCLHISLSPAEVELKRNVERLWQLDQLPYRCEKQATRSREDQEAIALLEAKTIRQE</sequence>
<feature type="region of interest" description="Disordered" evidence="1">
    <location>
        <begin position="16"/>
        <end position="42"/>
    </location>
</feature>
<evidence type="ECO:0000313" key="2">
    <source>
        <dbReference type="EMBL" id="SBR78607.1"/>
    </source>
</evidence>